<evidence type="ECO:0000313" key="3">
    <source>
        <dbReference type="EMBL" id="CAA7388350.1"/>
    </source>
</evidence>
<reference evidence="2" key="1">
    <citation type="submission" date="2019-12" db="EMBL/GenBank/DDBJ databases">
        <authorList>
            <person name="Scholz U."/>
            <person name="Mascher M."/>
            <person name="Fiebig A."/>
        </authorList>
    </citation>
    <scope>NUCLEOTIDE SEQUENCE</scope>
</reference>
<gene>
    <name evidence="2" type="ORF">SI7747_01000506</name>
    <name evidence="3" type="ORF">SI8410_01000591</name>
</gene>
<dbReference type="Proteomes" id="UP000663760">
    <property type="component" value="Chromosome 1"/>
</dbReference>
<proteinExistence type="predicted"/>
<evidence type="ECO:0000313" key="2">
    <source>
        <dbReference type="EMBL" id="CAA2614109.1"/>
    </source>
</evidence>
<dbReference type="AlphaFoldDB" id="A0A7I8I8C3"/>
<accession>A0A7I8I8C3</accession>
<protein>
    <submittedName>
        <fullName evidence="2">Uncharacterized protein</fullName>
    </submittedName>
</protein>
<feature type="region of interest" description="Disordered" evidence="1">
    <location>
        <begin position="1"/>
        <end position="25"/>
    </location>
</feature>
<keyword evidence="4" id="KW-1185">Reference proteome</keyword>
<dbReference type="EMBL" id="LR746264">
    <property type="protein sequence ID" value="CAA7388350.1"/>
    <property type="molecule type" value="Genomic_DNA"/>
</dbReference>
<sequence>MRGTCRGCSQRKKTLLWRRREPTPA</sequence>
<evidence type="ECO:0000313" key="4">
    <source>
        <dbReference type="Proteomes" id="UP000663760"/>
    </source>
</evidence>
<organism evidence="2">
    <name type="scientific">Spirodela intermedia</name>
    <name type="common">Intermediate duckweed</name>
    <dbReference type="NCBI Taxonomy" id="51605"/>
    <lineage>
        <taxon>Eukaryota</taxon>
        <taxon>Viridiplantae</taxon>
        <taxon>Streptophyta</taxon>
        <taxon>Embryophyta</taxon>
        <taxon>Tracheophyta</taxon>
        <taxon>Spermatophyta</taxon>
        <taxon>Magnoliopsida</taxon>
        <taxon>Liliopsida</taxon>
        <taxon>Araceae</taxon>
        <taxon>Lemnoideae</taxon>
        <taxon>Spirodela</taxon>
    </lineage>
</organism>
<name>A0A7I8I8C3_SPIIN</name>
<dbReference type="EMBL" id="LR743588">
    <property type="protein sequence ID" value="CAA2614109.1"/>
    <property type="molecule type" value="Genomic_DNA"/>
</dbReference>
<evidence type="ECO:0000256" key="1">
    <source>
        <dbReference type="SAM" id="MobiDB-lite"/>
    </source>
</evidence>